<evidence type="ECO:0000313" key="4">
    <source>
        <dbReference type="Proteomes" id="UP000235994"/>
    </source>
</evidence>
<dbReference type="InterPro" id="IPR052513">
    <property type="entry name" value="Thioester_dehydratase-like"/>
</dbReference>
<evidence type="ECO:0000313" key="3">
    <source>
        <dbReference type="EMBL" id="PND35557.1"/>
    </source>
</evidence>
<comment type="caution">
    <text evidence="3">The sequence shown here is derived from an EMBL/GenBank/DDBJ whole genome shotgun (WGS) entry which is preliminary data.</text>
</comment>
<dbReference type="InterPro" id="IPR022002">
    <property type="entry name" value="ChsH2_Znr"/>
</dbReference>
<dbReference type="Pfam" id="PF01796">
    <property type="entry name" value="OB_ChsH2_C"/>
    <property type="match status" value="1"/>
</dbReference>
<reference evidence="3 4" key="1">
    <citation type="submission" date="2018-01" db="EMBL/GenBank/DDBJ databases">
        <title>The draft genome of an aniline degradation strain ANB-1.</title>
        <authorList>
            <person name="Zhang L."/>
            <person name="Jiang J."/>
        </authorList>
    </citation>
    <scope>NUCLEOTIDE SEQUENCE [LARGE SCALE GENOMIC DNA]</scope>
    <source>
        <strain evidence="3 4">ANB-1</strain>
    </source>
</reference>
<dbReference type="PROSITE" id="PS51257">
    <property type="entry name" value="PROKAR_LIPOPROTEIN"/>
    <property type="match status" value="1"/>
</dbReference>
<proteinExistence type="predicted"/>
<gene>
    <name evidence="3" type="ORF">C1I89_04125</name>
</gene>
<protein>
    <submittedName>
        <fullName evidence="3">Nucleic acid-binding protein</fullName>
    </submittedName>
</protein>
<dbReference type="Pfam" id="PF12172">
    <property type="entry name" value="zf-ChsH2"/>
    <property type="match status" value="1"/>
</dbReference>
<dbReference type="PANTHER" id="PTHR34075">
    <property type="entry name" value="BLR3430 PROTEIN"/>
    <property type="match status" value="1"/>
</dbReference>
<feature type="domain" description="ChsH2 rubredoxin-like zinc ribbon" evidence="2">
    <location>
        <begin position="16"/>
        <end position="51"/>
    </location>
</feature>
<organism evidence="3 4">
    <name type="scientific">Achromobacter pulmonis</name>
    <dbReference type="NCBI Taxonomy" id="1389932"/>
    <lineage>
        <taxon>Bacteria</taxon>
        <taxon>Pseudomonadati</taxon>
        <taxon>Pseudomonadota</taxon>
        <taxon>Betaproteobacteria</taxon>
        <taxon>Burkholderiales</taxon>
        <taxon>Alcaligenaceae</taxon>
        <taxon>Achromobacter</taxon>
    </lineage>
</organism>
<dbReference type="RefSeq" id="WP_102771489.1">
    <property type="nucleotide sequence ID" value="NZ_POQS01000001.1"/>
</dbReference>
<accession>A0A2N8KQ22</accession>
<dbReference type="SUPFAM" id="SSF50249">
    <property type="entry name" value="Nucleic acid-binding proteins"/>
    <property type="match status" value="1"/>
</dbReference>
<dbReference type="Gene3D" id="6.10.30.10">
    <property type="match status" value="1"/>
</dbReference>
<name>A0A2N8KQ22_9BURK</name>
<dbReference type="InterPro" id="IPR002878">
    <property type="entry name" value="ChsH2_C"/>
</dbReference>
<feature type="domain" description="ChsH2 C-terminal OB-fold" evidence="1">
    <location>
        <begin position="53"/>
        <end position="119"/>
    </location>
</feature>
<evidence type="ECO:0000259" key="1">
    <source>
        <dbReference type="Pfam" id="PF01796"/>
    </source>
</evidence>
<sequence length="133" mass="14620">MLKPQPRINALNQPFWQGCNEGRLMIQYCGACQRHVFYPRVCCPFCRADGLQWVAASGRGKVISHTTVRRTHHDGFNPEAPYVFAAVELEEGPCLYGQLPGAPTDGASLIGRPVRAAFVEHGPGQKIAAFRLA</sequence>
<dbReference type="Proteomes" id="UP000235994">
    <property type="component" value="Unassembled WGS sequence"/>
</dbReference>
<dbReference type="PANTHER" id="PTHR34075:SF5">
    <property type="entry name" value="BLR3430 PROTEIN"/>
    <property type="match status" value="1"/>
</dbReference>
<evidence type="ECO:0000259" key="2">
    <source>
        <dbReference type="Pfam" id="PF12172"/>
    </source>
</evidence>
<keyword evidence="4" id="KW-1185">Reference proteome</keyword>
<dbReference type="EMBL" id="POQS01000001">
    <property type="protein sequence ID" value="PND35557.1"/>
    <property type="molecule type" value="Genomic_DNA"/>
</dbReference>
<dbReference type="InterPro" id="IPR012340">
    <property type="entry name" value="NA-bd_OB-fold"/>
</dbReference>
<dbReference type="AlphaFoldDB" id="A0A2N8KQ22"/>